<reference evidence="3 4" key="1">
    <citation type="journal article" date="2016" name="Environ. Microbiol.">
        <title>Genomic resolution of a cold subsurface aquifer community provides metabolic insights for novel microbes adapted to high CO concentrations.</title>
        <authorList>
            <person name="Probst A.J."/>
            <person name="Castelle C.J."/>
            <person name="Singh A."/>
            <person name="Brown C.T."/>
            <person name="Anantharaman K."/>
            <person name="Sharon I."/>
            <person name="Hug L.A."/>
            <person name="Burstein D."/>
            <person name="Emerson J.B."/>
            <person name="Thomas B.C."/>
            <person name="Banfield J.F."/>
        </authorList>
    </citation>
    <scope>NUCLEOTIDE SEQUENCE [LARGE SCALE GENOMIC DNA]</scope>
    <source>
        <strain evidence="3">CG2_30_44_31</strain>
    </source>
</reference>
<protein>
    <submittedName>
        <fullName evidence="3">Uncharacterized protein</fullName>
    </submittedName>
</protein>
<keyword evidence="2" id="KW-0472">Membrane</keyword>
<sequence length="60" mass="6768">MSKRRTKKEKIKAQLTRPRPAPPAEEEIETGLIIKDWLKTGLITLGLLIALGMITIFLKP</sequence>
<dbReference type="AlphaFoldDB" id="A0A1J5AYI4"/>
<dbReference type="EMBL" id="MNXQ01000032">
    <property type="protein sequence ID" value="OIP03580.1"/>
    <property type="molecule type" value="Genomic_DNA"/>
</dbReference>
<proteinExistence type="predicted"/>
<evidence type="ECO:0000313" key="3">
    <source>
        <dbReference type="EMBL" id="OIP03580.1"/>
    </source>
</evidence>
<keyword evidence="2" id="KW-1133">Transmembrane helix</keyword>
<dbReference type="Proteomes" id="UP000183605">
    <property type="component" value="Unassembled WGS sequence"/>
</dbReference>
<feature type="region of interest" description="Disordered" evidence="1">
    <location>
        <begin position="1"/>
        <end position="25"/>
    </location>
</feature>
<name>A0A1J5AYI4_9BACT</name>
<evidence type="ECO:0000256" key="2">
    <source>
        <dbReference type="SAM" id="Phobius"/>
    </source>
</evidence>
<keyword evidence="2" id="KW-0812">Transmembrane</keyword>
<feature type="compositionally biased region" description="Basic residues" evidence="1">
    <location>
        <begin position="1"/>
        <end position="10"/>
    </location>
</feature>
<comment type="caution">
    <text evidence="3">The sequence shown here is derived from an EMBL/GenBank/DDBJ whole genome shotgun (WGS) entry which is preliminary data.</text>
</comment>
<feature type="transmembrane region" description="Helical" evidence="2">
    <location>
        <begin position="37"/>
        <end position="58"/>
    </location>
</feature>
<evidence type="ECO:0000256" key="1">
    <source>
        <dbReference type="SAM" id="MobiDB-lite"/>
    </source>
</evidence>
<organism evidence="3 4">
    <name type="scientific">Candidatus Beckwithbacteria bacterium CG2_30_44_31</name>
    <dbReference type="NCBI Taxonomy" id="1805035"/>
    <lineage>
        <taxon>Bacteria</taxon>
        <taxon>Candidatus Beckwithiibacteriota</taxon>
    </lineage>
</organism>
<accession>A0A1J5AYI4</accession>
<gene>
    <name evidence="3" type="ORF">AUK18_01690</name>
</gene>
<evidence type="ECO:0000313" key="4">
    <source>
        <dbReference type="Proteomes" id="UP000183605"/>
    </source>
</evidence>